<organism evidence="4 5">
    <name type="scientific">Paenibacillus algorifonticola</name>
    <dbReference type="NCBI Taxonomy" id="684063"/>
    <lineage>
        <taxon>Bacteria</taxon>
        <taxon>Bacillati</taxon>
        <taxon>Bacillota</taxon>
        <taxon>Bacilli</taxon>
        <taxon>Bacillales</taxon>
        <taxon>Paenibacillaceae</taxon>
        <taxon>Paenibacillus</taxon>
    </lineage>
</organism>
<keyword evidence="2" id="KW-0472">Membrane</keyword>
<feature type="transmembrane region" description="Helical" evidence="2">
    <location>
        <begin position="134"/>
        <end position="154"/>
    </location>
</feature>
<keyword evidence="5" id="KW-1185">Reference proteome</keyword>
<proteinExistence type="inferred from homology"/>
<feature type="transmembrane region" description="Helical" evidence="2">
    <location>
        <begin position="52"/>
        <end position="73"/>
    </location>
</feature>
<dbReference type="InterPro" id="IPR051311">
    <property type="entry name" value="DedA_domain"/>
</dbReference>
<dbReference type="PANTHER" id="PTHR42709:SF9">
    <property type="entry name" value="ALKALINE PHOSPHATASE LIKE PROTEIN"/>
    <property type="match status" value="1"/>
</dbReference>
<evidence type="ECO:0000313" key="4">
    <source>
        <dbReference type="EMBL" id="SFF08997.1"/>
    </source>
</evidence>
<dbReference type="RefSeq" id="WP_046232824.1">
    <property type="nucleotide sequence ID" value="NZ_FONN01000013.1"/>
</dbReference>
<evidence type="ECO:0000256" key="2">
    <source>
        <dbReference type="SAM" id="Phobius"/>
    </source>
</evidence>
<name>A0A1I2FW41_9BACL</name>
<evidence type="ECO:0000256" key="1">
    <source>
        <dbReference type="ARBA" id="ARBA00010792"/>
    </source>
</evidence>
<accession>A0A1I2FW41</accession>
<feature type="transmembrane region" description="Helical" evidence="2">
    <location>
        <begin position="12"/>
        <end position="32"/>
    </location>
</feature>
<dbReference type="AlphaFoldDB" id="A0A1I2FW41"/>
<dbReference type="OrthoDB" id="9782291at2"/>
<feature type="transmembrane region" description="Helical" evidence="2">
    <location>
        <begin position="103"/>
        <end position="122"/>
    </location>
</feature>
<evidence type="ECO:0000259" key="3">
    <source>
        <dbReference type="Pfam" id="PF09335"/>
    </source>
</evidence>
<dbReference type="PANTHER" id="PTHR42709">
    <property type="entry name" value="ALKALINE PHOSPHATASE LIKE PROTEIN"/>
    <property type="match status" value="1"/>
</dbReference>
<dbReference type="InterPro" id="IPR032816">
    <property type="entry name" value="VTT_dom"/>
</dbReference>
<dbReference type="Proteomes" id="UP000183410">
    <property type="component" value="Unassembled WGS sequence"/>
</dbReference>
<feature type="domain" description="VTT" evidence="3">
    <location>
        <begin position="31"/>
        <end position="152"/>
    </location>
</feature>
<comment type="similarity">
    <text evidence="1">Belongs to the DedA family.</text>
</comment>
<keyword evidence="2" id="KW-1133">Transmembrane helix</keyword>
<sequence length="167" mass="19023">MFSNTISQLFEQHGYLIFYLAFSLGPFGIPVPNEITILTGGVLSNTGALDPWTTYICILSGLLTAITLSYCAGRIFGEKLIKRFQHKRHFQRAEEILKQRGDWAMCIGVFIPVVRYILPLFIGLSGVKFRKFALLSYLSVLFWTITFFTVGKYFGTHLIDSLRTFSF</sequence>
<evidence type="ECO:0000313" key="5">
    <source>
        <dbReference type="Proteomes" id="UP000183410"/>
    </source>
</evidence>
<gene>
    <name evidence="4" type="ORF">SAMN04487969_113148</name>
</gene>
<reference evidence="5" key="1">
    <citation type="submission" date="2016-10" db="EMBL/GenBank/DDBJ databases">
        <authorList>
            <person name="Varghese N."/>
            <person name="Submissions S."/>
        </authorList>
    </citation>
    <scope>NUCLEOTIDE SEQUENCE [LARGE SCALE GENOMIC DNA]</scope>
    <source>
        <strain evidence="5">CGMCC 1.10223</strain>
    </source>
</reference>
<protein>
    <submittedName>
        <fullName evidence="4">Membrane protein DedA, SNARE-associated domain</fullName>
    </submittedName>
</protein>
<dbReference type="Pfam" id="PF09335">
    <property type="entry name" value="VTT_dom"/>
    <property type="match status" value="1"/>
</dbReference>
<dbReference type="EMBL" id="FONN01000013">
    <property type="protein sequence ID" value="SFF08997.1"/>
    <property type="molecule type" value="Genomic_DNA"/>
</dbReference>
<dbReference type="GO" id="GO:0005886">
    <property type="term" value="C:plasma membrane"/>
    <property type="evidence" value="ECO:0007669"/>
    <property type="project" value="TreeGrafter"/>
</dbReference>
<keyword evidence="2" id="KW-0812">Transmembrane</keyword>